<gene>
    <name evidence="1" type="ORF">ColLi_09104</name>
</gene>
<dbReference type="AlphaFoldDB" id="A0AA37GS69"/>
<accession>A0AA37GS69</accession>
<dbReference type="Proteomes" id="UP001055172">
    <property type="component" value="Unassembled WGS sequence"/>
</dbReference>
<protein>
    <submittedName>
        <fullName evidence="1">Uncharacterized protein</fullName>
    </submittedName>
</protein>
<evidence type="ECO:0000313" key="1">
    <source>
        <dbReference type="EMBL" id="GJC86266.1"/>
    </source>
</evidence>
<proteinExistence type="predicted"/>
<name>A0AA37GS69_9PEZI</name>
<reference evidence="1 2" key="1">
    <citation type="submission" date="2021-07" db="EMBL/GenBank/DDBJ databases">
        <title>Genome data of Colletotrichum spaethianum.</title>
        <authorList>
            <person name="Utami Y.D."/>
            <person name="Hiruma K."/>
        </authorList>
    </citation>
    <scope>NUCLEOTIDE SEQUENCE [LARGE SCALE GENOMIC DNA]</scope>
    <source>
        <strain evidence="1 2">MAFF 242679</strain>
    </source>
</reference>
<evidence type="ECO:0000313" key="2">
    <source>
        <dbReference type="Proteomes" id="UP001055172"/>
    </source>
</evidence>
<sequence length="211" mass="22682">MVFPGGREETRDHWKHLFMGIVMGWMVSTPHGEDLFVSLEIESSTEEDNIDFVDVLMGDSWNHFEDHYKESKLTGCYLISGVLFVAGAGSGDDNADTGFAACPVEGTSKPAATWIGTTAADTFKRVEERTLNLVQTIALGLICEALDEQQVNDADRQHLKHGGEGGLTSNSWLISEKVFAAKKVSSRLVITAVSGTATAGIGGTTTIPPYG</sequence>
<dbReference type="EMBL" id="BPPX01000021">
    <property type="protein sequence ID" value="GJC86266.1"/>
    <property type="molecule type" value="Genomic_DNA"/>
</dbReference>
<keyword evidence="2" id="KW-1185">Reference proteome</keyword>
<comment type="caution">
    <text evidence="1">The sequence shown here is derived from an EMBL/GenBank/DDBJ whole genome shotgun (WGS) entry which is preliminary data.</text>
</comment>
<organism evidence="1 2">
    <name type="scientific">Colletotrichum liriopes</name>
    <dbReference type="NCBI Taxonomy" id="708192"/>
    <lineage>
        <taxon>Eukaryota</taxon>
        <taxon>Fungi</taxon>
        <taxon>Dikarya</taxon>
        <taxon>Ascomycota</taxon>
        <taxon>Pezizomycotina</taxon>
        <taxon>Sordariomycetes</taxon>
        <taxon>Hypocreomycetidae</taxon>
        <taxon>Glomerellales</taxon>
        <taxon>Glomerellaceae</taxon>
        <taxon>Colletotrichum</taxon>
        <taxon>Colletotrichum spaethianum species complex</taxon>
    </lineage>
</organism>